<sequence>MIENEYIVPKFLSKTVLRSVDLFTINKNINSASFLKYMDYENGIIVGLNATTDGKAVFIDKGIYKYNDEIIFLDKKISIELPDEEGEFFVYLKTEDYEEEYTKNKRIYLVITKIESKDDFEVVRFNLRKGATLKNYNYELKKFSMEYNSLNINEVKYSKTGINPKLLKNWSKKMMELKLSDSMDLWISSLCSIEAINIDVLKKYISTKLDYVKEKLSNTEILIKLYEILDILIDEKIDEDFNKKVEVE</sequence>
<dbReference type="RefSeq" id="WP_067320143.1">
    <property type="nucleotide sequence ID" value="NZ_CBCRWS010000022.1"/>
</dbReference>
<accession>A0A7Z0TC77</accession>
<organism evidence="1 2">
    <name type="scientific">Streptobacillus felis</name>
    <dbReference type="NCBI Taxonomy" id="1384509"/>
    <lineage>
        <taxon>Bacteria</taxon>
        <taxon>Fusobacteriati</taxon>
        <taxon>Fusobacteriota</taxon>
        <taxon>Fusobacteriia</taxon>
        <taxon>Fusobacteriales</taxon>
        <taxon>Leptotrichiaceae</taxon>
        <taxon>Streptobacillus</taxon>
    </lineage>
</organism>
<name>A0A7Z0TC77_9FUSO</name>
<evidence type="ECO:0000313" key="2">
    <source>
        <dbReference type="Proteomes" id="UP000526184"/>
    </source>
</evidence>
<comment type="caution">
    <text evidence="1">The sequence shown here is derived from an EMBL/GenBank/DDBJ whole genome shotgun (WGS) entry which is preliminary data.</text>
</comment>
<reference evidence="1 2" key="1">
    <citation type="submission" date="2020-05" db="EMBL/GenBank/DDBJ databases">
        <title>Streptobacillus felis strain LHL191014123.</title>
        <authorList>
            <person name="Fawzy A."/>
            <person name="Rau J."/>
            <person name="Risse K."/>
            <person name="Schauerte N."/>
            <person name="Geiger C."/>
            <person name="Blom J."/>
            <person name="Imirzalioglu C."/>
            <person name="Falgenhauer J."/>
            <person name="Bach A."/>
            <person name="Herden C."/>
            <person name="Eisenberg T."/>
        </authorList>
    </citation>
    <scope>NUCLEOTIDE SEQUENCE [LARGE SCALE GENOMIC DNA]</scope>
    <source>
        <strain evidence="1 2">LHL191014123</strain>
    </source>
</reference>
<evidence type="ECO:0000313" key="1">
    <source>
        <dbReference type="EMBL" id="NYV28118.1"/>
    </source>
</evidence>
<dbReference type="OrthoDB" id="95193at2"/>
<proteinExistence type="predicted"/>
<keyword evidence="2" id="KW-1185">Reference proteome</keyword>
<dbReference type="Proteomes" id="UP000526184">
    <property type="component" value="Unassembled WGS sequence"/>
</dbReference>
<dbReference type="EMBL" id="JABMKT010000021">
    <property type="protein sequence ID" value="NYV28118.1"/>
    <property type="molecule type" value="Genomic_DNA"/>
</dbReference>
<protein>
    <submittedName>
        <fullName evidence="1">Uncharacterized protein</fullName>
    </submittedName>
</protein>
<dbReference type="AlphaFoldDB" id="A0A7Z0TC77"/>
<gene>
    <name evidence="1" type="ORF">HP397_04730</name>
</gene>